<feature type="compositionally biased region" description="Basic and acidic residues" evidence="1">
    <location>
        <begin position="129"/>
        <end position="153"/>
    </location>
</feature>
<proteinExistence type="predicted"/>
<keyword evidence="3" id="KW-1185">Reference proteome</keyword>
<sequence length="153" mass="17575">MNRDNYSLFNTEGGERKERFMERLSQKLNDLPETPPQEPKTTTLKSIVRELYPLLKAKKAEGYQYKQLVEVLAQEGLTISPESLRKYMAEAEKASQSQSEVKSKPANRSIRSSMPSQGSEVPEQAPKIPPERRARLTGRRFEDDDLKSEFENL</sequence>
<comment type="caution">
    <text evidence="2">The sequence shown here is derived from an EMBL/GenBank/DDBJ whole genome shotgun (WGS) entry which is preliminary data.</text>
</comment>
<evidence type="ECO:0000313" key="3">
    <source>
        <dbReference type="Proteomes" id="UP000654482"/>
    </source>
</evidence>
<gene>
    <name evidence="2" type="ORF">IQ249_15270</name>
</gene>
<feature type="compositionally biased region" description="Polar residues" evidence="1">
    <location>
        <begin position="109"/>
        <end position="119"/>
    </location>
</feature>
<dbReference type="Proteomes" id="UP000654482">
    <property type="component" value="Unassembled WGS sequence"/>
</dbReference>
<feature type="region of interest" description="Disordered" evidence="1">
    <location>
        <begin position="90"/>
        <end position="153"/>
    </location>
</feature>
<protein>
    <submittedName>
        <fullName evidence="2">Uncharacterized protein</fullName>
    </submittedName>
</protein>
<evidence type="ECO:0000256" key="1">
    <source>
        <dbReference type="SAM" id="MobiDB-lite"/>
    </source>
</evidence>
<dbReference type="AlphaFoldDB" id="A0A8J7DY59"/>
<reference evidence="2" key="1">
    <citation type="submission" date="2020-10" db="EMBL/GenBank/DDBJ databases">
        <authorList>
            <person name="Castelo-Branco R."/>
            <person name="Eusebio N."/>
            <person name="Adriana R."/>
            <person name="Vieira A."/>
            <person name="Brugerolle De Fraissinette N."/>
            <person name="Rezende De Castro R."/>
            <person name="Schneider M.P."/>
            <person name="Vasconcelos V."/>
            <person name="Leao P.N."/>
        </authorList>
    </citation>
    <scope>NUCLEOTIDE SEQUENCE</scope>
    <source>
        <strain evidence="2">LEGE 07157</strain>
    </source>
</reference>
<accession>A0A8J7DY59</accession>
<evidence type="ECO:0000313" key="2">
    <source>
        <dbReference type="EMBL" id="MBE9117260.1"/>
    </source>
</evidence>
<organism evidence="2 3">
    <name type="scientific">Lusitaniella coriacea LEGE 07157</name>
    <dbReference type="NCBI Taxonomy" id="945747"/>
    <lineage>
        <taxon>Bacteria</taxon>
        <taxon>Bacillati</taxon>
        <taxon>Cyanobacteriota</taxon>
        <taxon>Cyanophyceae</taxon>
        <taxon>Spirulinales</taxon>
        <taxon>Lusitaniellaceae</taxon>
        <taxon>Lusitaniella</taxon>
    </lineage>
</organism>
<dbReference type="EMBL" id="JADEWZ010000022">
    <property type="protein sequence ID" value="MBE9117260.1"/>
    <property type="molecule type" value="Genomic_DNA"/>
</dbReference>
<name>A0A8J7DY59_9CYAN</name>
<dbReference type="RefSeq" id="WP_194030348.1">
    <property type="nucleotide sequence ID" value="NZ_JADEWZ010000022.1"/>
</dbReference>